<accession>A0ABD2ZNV9</accession>
<dbReference type="GO" id="GO:0006004">
    <property type="term" value="P:fucose metabolic process"/>
    <property type="evidence" value="ECO:0007669"/>
    <property type="project" value="UniProtKB-KW"/>
</dbReference>
<dbReference type="AlphaFoldDB" id="A0ABD2ZNV9"/>
<dbReference type="InterPro" id="IPR019378">
    <property type="entry name" value="GDP-Fuc_O-FucTrfase"/>
</dbReference>
<dbReference type="EMBL" id="JBJUIK010000008">
    <property type="protein sequence ID" value="KAL3519423.1"/>
    <property type="molecule type" value="Genomic_DNA"/>
</dbReference>
<evidence type="ECO:0000256" key="2">
    <source>
        <dbReference type="ARBA" id="ARBA00022676"/>
    </source>
</evidence>
<proteinExistence type="inferred from homology"/>
<name>A0ABD2ZNV9_9GENT</name>
<comment type="caution">
    <text evidence="7">The sequence shown here is derived from an EMBL/GenBank/DDBJ whole genome shotgun (WGS) entry which is preliminary data.</text>
</comment>
<gene>
    <name evidence="7" type="ORF">ACH5RR_017572</name>
</gene>
<evidence type="ECO:0000256" key="4">
    <source>
        <dbReference type="ARBA" id="ARBA00023253"/>
    </source>
</evidence>
<comment type="similarity">
    <text evidence="1">Belongs to the glycosyltransferase GT106 family.</text>
</comment>
<keyword evidence="2" id="KW-0328">Glycosyltransferase</keyword>
<reference evidence="7 8" key="1">
    <citation type="submission" date="2024-11" db="EMBL/GenBank/DDBJ databases">
        <title>A near-complete genome assembly of Cinchona calisaya.</title>
        <authorList>
            <person name="Lian D.C."/>
            <person name="Zhao X.W."/>
            <person name="Wei L."/>
        </authorList>
    </citation>
    <scope>NUCLEOTIDE SEQUENCE [LARGE SCALE GENOMIC DNA]</scope>
    <source>
        <tissue evidence="7">Nenye</tissue>
    </source>
</reference>
<keyword evidence="5" id="KW-0119">Carbohydrate metabolism</keyword>
<dbReference type="InterPro" id="IPR052272">
    <property type="entry name" value="GT106_glycosyltransferase"/>
</dbReference>
<evidence type="ECO:0000256" key="6">
    <source>
        <dbReference type="ARBA" id="ARBA00030350"/>
    </source>
</evidence>
<keyword evidence="8" id="KW-1185">Reference proteome</keyword>
<evidence type="ECO:0000256" key="5">
    <source>
        <dbReference type="ARBA" id="ARBA00023277"/>
    </source>
</evidence>
<keyword evidence="4" id="KW-0294">Fucose metabolism</keyword>
<keyword evidence="3" id="KW-0808">Transferase</keyword>
<dbReference type="PANTHER" id="PTHR31933:SF9">
    <property type="entry name" value="O-FUCOSYLTRANSFERASE 2"/>
    <property type="match status" value="1"/>
</dbReference>
<dbReference type="GO" id="GO:0016757">
    <property type="term" value="F:glycosyltransferase activity"/>
    <property type="evidence" value="ECO:0007669"/>
    <property type="project" value="UniProtKB-KW"/>
</dbReference>
<dbReference type="Pfam" id="PF10250">
    <property type="entry name" value="O-FucT"/>
    <property type="match status" value="1"/>
</dbReference>
<evidence type="ECO:0000313" key="8">
    <source>
        <dbReference type="Proteomes" id="UP001630127"/>
    </source>
</evidence>
<protein>
    <recommendedName>
        <fullName evidence="6">O-fucosyltransferase family protein</fullName>
    </recommendedName>
</protein>
<sequence length="268" mass="30340">MRQNMSRLGPLDNYLLGSSAKLKKKGQRSHSPKASRYLSLHLRFEIDMVAHSLCEFGGGEEERQELEAYRKIHFPALIELKKTQKLPSPSALRAEGLCPLMPEETVLLLAALGFNRQTRIYLAGAHIYGGKSRLAALTTLFPNLVTKETLLSSIEIEPFANFSSQLAALDFIACTAADMFAMTDSGSQFSSLISGYRIYYGGGKMPTIRPNKRRLADIFVKNNTIEWKAFEQRVRKAVRQTKRVFSRPTGRSVYRYPRCRECMCYVEP</sequence>
<evidence type="ECO:0000256" key="3">
    <source>
        <dbReference type="ARBA" id="ARBA00022679"/>
    </source>
</evidence>
<evidence type="ECO:0000256" key="1">
    <source>
        <dbReference type="ARBA" id="ARBA00007737"/>
    </source>
</evidence>
<organism evidence="7 8">
    <name type="scientific">Cinchona calisaya</name>
    <dbReference type="NCBI Taxonomy" id="153742"/>
    <lineage>
        <taxon>Eukaryota</taxon>
        <taxon>Viridiplantae</taxon>
        <taxon>Streptophyta</taxon>
        <taxon>Embryophyta</taxon>
        <taxon>Tracheophyta</taxon>
        <taxon>Spermatophyta</taxon>
        <taxon>Magnoliopsida</taxon>
        <taxon>eudicotyledons</taxon>
        <taxon>Gunneridae</taxon>
        <taxon>Pentapetalae</taxon>
        <taxon>asterids</taxon>
        <taxon>lamiids</taxon>
        <taxon>Gentianales</taxon>
        <taxon>Rubiaceae</taxon>
        <taxon>Cinchonoideae</taxon>
        <taxon>Cinchoneae</taxon>
        <taxon>Cinchona</taxon>
    </lineage>
</organism>
<dbReference type="Proteomes" id="UP001630127">
    <property type="component" value="Unassembled WGS sequence"/>
</dbReference>
<evidence type="ECO:0000313" key="7">
    <source>
        <dbReference type="EMBL" id="KAL3519423.1"/>
    </source>
</evidence>
<dbReference type="PANTHER" id="PTHR31933">
    <property type="entry name" value="O-FUCOSYLTRANSFERASE 2-RELATED"/>
    <property type="match status" value="1"/>
</dbReference>